<feature type="transmembrane region" description="Helical" evidence="14">
    <location>
        <begin position="144"/>
        <end position="165"/>
    </location>
</feature>
<feature type="active site" description="Nucleophile" evidence="12">
    <location>
        <position position="166"/>
    </location>
</feature>
<keyword evidence="6 14" id="KW-0812">Transmembrane</keyword>
<comment type="subcellular location">
    <subcellularLocation>
        <location evidence="1">Endoplasmic reticulum membrane</location>
        <topology evidence="1">Multi-pass membrane protein</topology>
    </subcellularLocation>
</comment>
<dbReference type="EMBL" id="KL363397">
    <property type="protein sequence ID" value="KFD46057.1"/>
    <property type="molecule type" value="Genomic_DNA"/>
</dbReference>
<dbReference type="PANTHER" id="PTHR12591">
    <property type="entry name" value="GLUCOSE-6-PHOSPHATASE"/>
    <property type="match status" value="1"/>
</dbReference>
<evidence type="ECO:0000256" key="9">
    <source>
        <dbReference type="ARBA" id="ARBA00022989"/>
    </source>
</evidence>
<gene>
    <name evidence="16" type="ORF">M513_13061</name>
</gene>
<dbReference type="Proteomes" id="UP000030764">
    <property type="component" value="Unassembled WGS sequence"/>
</dbReference>
<evidence type="ECO:0000256" key="3">
    <source>
        <dbReference type="ARBA" id="ARBA00009266"/>
    </source>
</evidence>
<dbReference type="EC" id="3.1.3.9" evidence="4 11"/>
<dbReference type="Gene3D" id="1.20.144.10">
    <property type="entry name" value="Phosphatidic acid phosphatase type 2/haloperoxidase"/>
    <property type="match status" value="1"/>
</dbReference>
<feature type="transmembrane region" description="Helical" evidence="14">
    <location>
        <begin position="44"/>
        <end position="66"/>
    </location>
</feature>
<evidence type="ECO:0000256" key="2">
    <source>
        <dbReference type="ARBA" id="ARBA00004742"/>
    </source>
</evidence>
<feature type="transmembrane region" description="Helical" evidence="14">
    <location>
        <begin position="171"/>
        <end position="188"/>
    </location>
</feature>
<evidence type="ECO:0000256" key="4">
    <source>
        <dbReference type="ARBA" id="ARBA00012634"/>
    </source>
</evidence>
<feature type="binding site" evidence="13">
    <location>
        <position position="160"/>
    </location>
    <ligand>
        <name>substrate</name>
    </ligand>
</feature>
<evidence type="ECO:0000256" key="5">
    <source>
        <dbReference type="ARBA" id="ARBA00022432"/>
    </source>
</evidence>
<proteinExistence type="inferred from homology"/>
<comment type="pathway">
    <text evidence="2 11">Carbohydrate biosynthesis; gluconeogenesis.</text>
</comment>
<evidence type="ECO:0000256" key="6">
    <source>
        <dbReference type="ARBA" id="ARBA00022692"/>
    </source>
</evidence>
<dbReference type="SMART" id="SM00014">
    <property type="entry name" value="acidPPc"/>
    <property type="match status" value="1"/>
</dbReference>
<keyword evidence="5 11" id="KW-0312">Gluconeogenesis</keyword>
<dbReference type="InterPro" id="IPR000326">
    <property type="entry name" value="PAP2/HPO"/>
</dbReference>
<dbReference type="InterPro" id="IPR036938">
    <property type="entry name" value="PAP2/HPO_sf"/>
</dbReference>
<feature type="transmembrane region" description="Helical" evidence="14">
    <location>
        <begin position="286"/>
        <end position="308"/>
    </location>
</feature>
<keyword evidence="7 11" id="KW-0378">Hydrolase</keyword>
<dbReference type="GO" id="GO:0006094">
    <property type="term" value="P:gluconeogenesis"/>
    <property type="evidence" value="ECO:0007669"/>
    <property type="project" value="UniProtKB-UniRule"/>
</dbReference>
<feature type="transmembrane region" description="Helical" evidence="14">
    <location>
        <begin position="314"/>
        <end position="336"/>
    </location>
</feature>
<evidence type="ECO:0000256" key="10">
    <source>
        <dbReference type="ARBA" id="ARBA00023136"/>
    </source>
</evidence>
<feature type="active site" description="Proton donor" evidence="12">
    <location>
        <position position="116"/>
    </location>
</feature>
<feature type="transmembrane region" description="Helical" evidence="14">
    <location>
        <begin position="247"/>
        <end position="266"/>
    </location>
</feature>
<comment type="similarity">
    <text evidence="3 11">Belongs to the glucose-6-phosphatase family.</text>
</comment>
<evidence type="ECO:0000256" key="11">
    <source>
        <dbReference type="PIRNR" id="PIRNR000905"/>
    </source>
</evidence>
<keyword evidence="17" id="KW-1185">Reference proteome</keyword>
<keyword evidence="8 11" id="KW-0256">Endoplasmic reticulum</keyword>
<dbReference type="GO" id="GO:0051156">
    <property type="term" value="P:glucose 6-phosphate metabolic process"/>
    <property type="evidence" value="ECO:0007669"/>
    <property type="project" value="TreeGrafter"/>
</dbReference>
<evidence type="ECO:0000259" key="15">
    <source>
        <dbReference type="SMART" id="SM00014"/>
    </source>
</evidence>
<dbReference type="InterPro" id="IPR016275">
    <property type="entry name" value="Glucose-6-phosphatase"/>
</dbReference>
<evidence type="ECO:0000256" key="13">
    <source>
        <dbReference type="PIRSR" id="PIRSR000905-2"/>
    </source>
</evidence>
<evidence type="ECO:0000256" key="14">
    <source>
        <dbReference type="SAM" id="Phobius"/>
    </source>
</evidence>
<organism evidence="16 17">
    <name type="scientific">Trichuris suis</name>
    <name type="common">pig whipworm</name>
    <dbReference type="NCBI Taxonomy" id="68888"/>
    <lineage>
        <taxon>Eukaryota</taxon>
        <taxon>Metazoa</taxon>
        <taxon>Ecdysozoa</taxon>
        <taxon>Nematoda</taxon>
        <taxon>Enoplea</taxon>
        <taxon>Dorylaimia</taxon>
        <taxon>Trichinellida</taxon>
        <taxon>Trichuridae</taxon>
        <taxon>Trichuris</taxon>
    </lineage>
</organism>
<keyword evidence="9 14" id="KW-1133">Transmembrane helix</keyword>
<keyword evidence="10 11" id="KW-0472">Membrane</keyword>
<feature type="domain" description="Phosphatidic acid phosphatase type 2/haloperoxidase" evidence="15">
    <location>
        <begin position="58"/>
        <end position="186"/>
    </location>
</feature>
<dbReference type="PIRSF" id="PIRSF000905">
    <property type="entry name" value="Glucose-6-phosphatase"/>
    <property type="match status" value="1"/>
</dbReference>
<name>A0A085LM61_9BILA</name>
<accession>A0A085LM61</accession>
<feature type="transmembrane region" description="Helical" evidence="14">
    <location>
        <begin position="195"/>
        <end position="216"/>
    </location>
</feature>
<protein>
    <recommendedName>
        <fullName evidence="4 11">Glucose-6-phosphatase</fullName>
        <ecNumber evidence="4 11">3.1.3.9</ecNumber>
    </recommendedName>
</protein>
<evidence type="ECO:0000256" key="12">
    <source>
        <dbReference type="PIRSR" id="PIRSR000905-1"/>
    </source>
</evidence>
<evidence type="ECO:0000313" key="16">
    <source>
        <dbReference type="EMBL" id="KFD46057.1"/>
    </source>
</evidence>
<dbReference type="GO" id="GO:0005789">
    <property type="term" value="C:endoplasmic reticulum membrane"/>
    <property type="evidence" value="ECO:0007669"/>
    <property type="project" value="UniProtKB-SubCell"/>
</dbReference>
<evidence type="ECO:0000256" key="1">
    <source>
        <dbReference type="ARBA" id="ARBA00004477"/>
    </source>
</evidence>
<dbReference type="SUPFAM" id="SSF48317">
    <property type="entry name" value="Acid phosphatase/Vanadium-dependent haloperoxidase"/>
    <property type="match status" value="1"/>
</dbReference>
<dbReference type="GO" id="GO:0004346">
    <property type="term" value="F:glucose-6-phosphatase activity"/>
    <property type="evidence" value="ECO:0007669"/>
    <property type="project" value="UniProtKB-EC"/>
</dbReference>
<dbReference type="UniPathway" id="UPA00138"/>
<evidence type="ECO:0000313" key="17">
    <source>
        <dbReference type="Proteomes" id="UP000030764"/>
    </source>
</evidence>
<dbReference type="PANTHER" id="PTHR12591:SF0">
    <property type="entry name" value="FI19814P1"/>
    <property type="match status" value="1"/>
</dbReference>
<feature type="binding site" evidence="13">
    <location>
        <position position="81"/>
    </location>
    <ligand>
        <name>substrate</name>
    </ligand>
</feature>
<dbReference type="AlphaFoldDB" id="A0A085LM61"/>
<reference evidence="16 17" key="1">
    <citation type="journal article" date="2014" name="Nat. Genet.">
        <title>Genome and transcriptome of the porcine whipworm Trichuris suis.</title>
        <authorList>
            <person name="Jex A.R."/>
            <person name="Nejsum P."/>
            <person name="Schwarz E.M."/>
            <person name="Hu L."/>
            <person name="Young N.D."/>
            <person name="Hall R.S."/>
            <person name="Korhonen P.K."/>
            <person name="Liao S."/>
            <person name="Thamsborg S."/>
            <person name="Xia J."/>
            <person name="Xu P."/>
            <person name="Wang S."/>
            <person name="Scheerlinck J.P."/>
            <person name="Hofmann A."/>
            <person name="Sternberg P.W."/>
            <person name="Wang J."/>
            <person name="Gasser R.B."/>
        </authorList>
    </citation>
    <scope>NUCLEOTIDE SEQUENCE [LARGE SCALE GENOMIC DNA]</scope>
    <source>
        <strain evidence="16">DCEP-RM93M</strain>
    </source>
</reference>
<dbReference type="Pfam" id="PF01569">
    <property type="entry name" value="PAP2"/>
    <property type="match status" value="1"/>
</dbReference>
<sequence length="345" mass="39493">MDCLRRFGIQFILWLQQLPIFGEREQKIWLIVTKLGDPALNFSLYFPLFYPFLPVAMTEFAAVGAISEFMNCVFKMLLDERPYWWFYTSGIHQQFQVPLKQFKWTCETGPGSPSGHAMVSSSVWFVFLRYVQKRHLPHRNLRPVVWFIYVFYLTALCLSRTFIGAHFPDQVALGSLFGVLLSISIAKWTGQRHSFVSWLSALTAMTLLSLVTYVTIGLMGRDPDWSIALAKRYCQRIDWVHISTTPLASYFRDVGVILAIATLDHINANRLYATQHTQCLTFRQRVISSIVGISVISAIQWIPIGQLLSTNCYYISLAVVHFLTILLVGIGLPNIVHRIGQCKKD</sequence>
<evidence type="ECO:0000256" key="8">
    <source>
        <dbReference type="ARBA" id="ARBA00022824"/>
    </source>
</evidence>
<evidence type="ECO:0000256" key="7">
    <source>
        <dbReference type="ARBA" id="ARBA00022801"/>
    </source>
</evidence>